<dbReference type="RefSeq" id="XP_022345559.1">
    <property type="nucleotide sequence ID" value="XM_022489851.1"/>
</dbReference>
<dbReference type="AlphaFoldDB" id="A0A8B8EZX5"/>
<protein>
    <submittedName>
        <fullName evidence="3">Uncharacterized protein LOC111138062</fullName>
    </submittedName>
</protein>
<keyword evidence="1" id="KW-1133">Transmembrane helix</keyword>
<proteinExistence type="predicted"/>
<gene>
    <name evidence="3" type="primary">LOC111138062</name>
</gene>
<keyword evidence="2" id="KW-1185">Reference proteome</keyword>
<reference evidence="3" key="1">
    <citation type="submission" date="2025-08" db="UniProtKB">
        <authorList>
            <consortium name="RefSeq"/>
        </authorList>
    </citation>
    <scope>IDENTIFICATION</scope>
    <source>
        <tissue evidence="3">Whole sample</tissue>
    </source>
</reference>
<dbReference type="Proteomes" id="UP000694844">
    <property type="component" value="Chromosome 5"/>
</dbReference>
<dbReference type="KEGG" id="cvn:111138062"/>
<organism evidence="2 3">
    <name type="scientific">Crassostrea virginica</name>
    <name type="common">Eastern oyster</name>
    <dbReference type="NCBI Taxonomy" id="6565"/>
    <lineage>
        <taxon>Eukaryota</taxon>
        <taxon>Metazoa</taxon>
        <taxon>Spiralia</taxon>
        <taxon>Lophotrochozoa</taxon>
        <taxon>Mollusca</taxon>
        <taxon>Bivalvia</taxon>
        <taxon>Autobranchia</taxon>
        <taxon>Pteriomorphia</taxon>
        <taxon>Ostreida</taxon>
        <taxon>Ostreoidea</taxon>
        <taxon>Ostreidae</taxon>
        <taxon>Crassostrea</taxon>
    </lineage>
</organism>
<keyword evidence="1" id="KW-0812">Transmembrane</keyword>
<evidence type="ECO:0000313" key="3">
    <source>
        <dbReference type="RefSeq" id="XP_022345559.1"/>
    </source>
</evidence>
<dbReference type="OrthoDB" id="6160251at2759"/>
<evidence type="ECO:0000256" key="1">
    <source>
        <dbReference type="SAM" id="Phobius"/>
    </source>
</evidence>
<accession>A0A8B8EZX5</accession>
<feature type="transmembrane region" description="Helical" evidence="1">
    <location>
        <begin position="97"/>
        <end position="122"/>
    </location>
</feature>
<dbReference type="GeneID" id="111138062"/>
<sequence length="129" mass="14403">MAFTKDLVLSGQHCDEQNKRGCCINYSLIEEACKPCTGTFRDNCSDEPCKEGHYRFGCQSKCNCSTLQQQCGIFNGCTNLTAEKETLQDDQTECSGFHIAISILSILLVISVGVNIFWCCLLSRFRLPL</sequence>
<evidence type="ECO:0000313" key="2">
    <source>
        <dbReference type="Proteomes" id="UP000694844"/>
    </source>
</evidence>
<keyword evidence="1" id="KW-0472">Membrane</keyword>
<name>A0A8B8EZX5_CRAVI</name>